<dbReference type="Pfam" id="PF03081">
    <property type="entry name" value="Exo70_C"/>
    <property type="match status" value="1"/>
</dbReference>
<dbReference type="GO" id="GO:0005935">
    <property type="term" value="C:cellular bud neck"/>
    <property type="evidence" value="ECO:0007669"/>
    <property type="project" value="UniProtKB-SubCell"/>
</dbReference>
<dbReference type="OrthoDB" id="1922221at2759"/>
<keyword evidence="2 4" id="KW-0813">Transport</keyword>
<comment type="function">
    <text evidence="4">Involved in the secretory pathway as part of the exocyst complex which tethers secretory vesicles to the sites of exocytosis. Also plays a role in the assembly of the exocyst.</text>
</comment>
<reference evidence="8" key="1">
    <citation type="journal article" date="2018" name="Nat. Microbiol.">
        <title>Leveraging single-cell genomics to expand the fungal tree of life.</title>
        <authorList>
            <person name="Ahrendt S.R."/>
            <person name="Quandt C.A."/>
            <person name="Ciobanu D."/>
            <person name="Clum A."/>
            <person name="Salamov A."/>
            <person name="Andreopoulos B."/>
            <person name="Cheng J.F."/>
            <person name="Woyke T."/>
            <person name="Pelin A."/>
            <person name="Henrissat B."/>
            <person name="Reynolds N.K."/>
            <person name="Benny G.L."/>
            <person name="Smith M.E."/>
            <person name="James T.Y."/>
            <person name="Grigoriev I.V."/>
        </authorList>
    </citation>
    <scope>NUCLEOTIDE SEQUENCE [LARGE SCALE GENOMIC DNA]</scope>
    <source>
        <strain evidence="8">Benny S71-1</strain>
    </source>
</reference>
<accession>A0A4P9Z2V2</accession>
<dbReference type="PANTHER" id="PTHR12542:SF41">
    <property type="entry name" value="EXOCYST COMPLEX COMPONENT 7"/>
    <property type="match status" value="1"/>
</dbReference>
<keyword evidence="3 4" id="KW-0268">Exocytosis</keyword>
<name>A0A4P9Z2V2_9FUNG</name>
<dbReference type="InterPro" id="IPR004140">
    <property type="entry name" value="Exo70"/>
</dbReference>
<evidence type="ECO:0000256" key="4">
    <source>
        <dbReference type="RuleBase" id="RU365026"/>
    </source>
</evidence>
<dbReference type="AlphaFoldDB" id="A0A4P9Z2V2"/>
<evidence type="ECO:0000313" key="7">
    <source>
        <dbReference type="EMBL" id="RKP26698.1"/>
    </source>
</evidence>
<dbReference type="GO" id="GO:0006887">
    <property type="term" value="P:exocytosis"/>
    <property type="evidence" value="ECO:0007669"/>
    <property type="project" value="UniProtKB-KW"/>
</dbReference>
<dbReference type="PANTHER" id="PTHR12542">
    <property type="entry name" value="EXOCYST COMPLEX PROTEIN EXO70"/>
    <property type="match status" value="1"/>
</dbReference>
<feature type="non-terminal residue" evidence="7">
    <location>
        <position position="407"/>
    </location>
</feature>
<dbReference type="GO" id="GO:0000145">
    <property type="term" value="C:exocyst"/>
    <property type="evidence" value="ECO:0007669"/>
    <property type="project" value="InterPro"/>
</dbReference>
<feature type="region of interest" description="Disordered" evidence="5">
    <location>
        <begin position="21"/>
        <end position="45"/>
    </location>
</feature>
<evidence type="ECO:0000259" key="6">
    <source>
        <dbReference type="Pfam" id="PF03081"/>
    </source>
</evidence>
<dbReference type="Proteomes" id="UP000278143">
    <property type="component" value="Unassembled WGS sequence"/>
</dbReference>
<dbReference type="Gene3D" id="1.20.1280.170">
    <property type="entry name" value="Exocyst complex component Exo70"/>
    <property type="match status" value="1"/>
</dbReference>
<dbReference type="GO" id="GO:0015031">
    <property type="term" value="P:protein transport"/>
    <property type="evidence" value="ECO:0007669"/>
    <property type="project" value="UniProtKB-KW"/>
</dbReference>
<gene>
    <name evidence="7" type="ORF">SYNPS1DRAFT_13837</name>
</gene>
<dbReference type="EMBL" id="KZ989355">
    <property type="protein sequence ID" value="RKP26698.1"/>
    <property type="molecule type" value="Genomic_DNA"/>
</dbReference>
<keyword evidence="8" id="KW-1185">Reference proteome</keyword>
<keyword evidence="4" id="KW-0653">Protein transport</keyword>
<comment type="similarity">
    <text evidence="1 4">Belongs to the EXO70 family.</text>
</comment>
<dbReference type="GO" id="GO:0005546">
    <property type="term" value="F:phosphatidylinositol-4,5-bisphosphate binding"/>
    <property type="evidence" value="ECO:0007669"/>
    <property type="project" value="InterPro"/>
</dbReference>
<organism evidence="7 8">
    <name type="scientific">Syncephalis pseudoplumigaleata</name>
    <dbReference type="NCBI Taxonomy" id="1712513"/>
    <lineage>
        <taxon>Eukaryota</taxon>
        <taxon>Fungi</taxon>
        <taxon>Fungi incertae sedis</taxon>
        <taxon>Zoopagomycota</taxon>
        <taxon>Zoopagomycotina</taxon>
        <taxon>Zoopagomycetes</taxon>
        <taxon>Zoopagales</taxon>
        <taxon>Piptocephalidaceae</taxon>
        <taxon>Syncephalis</taxon>
    </lineage>
</organism>
<dbReference type="SUPFAM" id="SSF74788">
    <property type="entry name" value="Cullin repeat-like"/>
    <property type="match status" value="1"/>
</dbReference>
<evidence type="ECO:0000256" key="1">
    <source>
        <dbReference type="ARBA" id="ARBA00006756"/>
    </source>
</evidence>
<evidence type="ECO:0000256" key="2">
    <source>
        <dbReference type="ARBA" id="ARBA00022448"/>
    </source>
</evidence>
<evidence type="ECO:0000256" key="3">
    <source>
        <dbReference type="ARBA" id="ARBA00022483"/>
    </source>
</evidence>
<sequence length="407" mass="45693">MKASLHHLKDLFRKRLQSCSHASAHADGRRRGGRRRRRRRGDDDERARLTHIAGDYSVPASVLDSLASLGTYMSSAETEFQYQTDYTKIYSEVRSAYLKKAYTMLAQSAGMGDGKVGGVYQKGSSPFIGFTEGLIRMLKAERKILARVILHADLDPILDDTIGPVTDMYVATGDTIIRNAQRSLHHNVFMLFDILDTLESSSAAFEKCFKGTSKQGKVAELQKTARASVITFFPEFLEGIRAAGNRPTPLADDGTVHEFTTETLNSLKRLLEFGDRVEQMLTTLGSGNWNLQTKTHTKNMANVGIVGSYVHARCLVDIIDTLVASLEQLARTYGKRTLSAIFLMNNYQYIYKMVEASFQDWMGPSEVQKYEQLVKQQREVYQASWKPVIGILMDVTYIKGGEVKRSL</sequence>
<evidence type="ECO:0000313" key="8">
    <source>
        <dbReference type="Proteomes" id="UP000278143"/>
    </source>
</evidence>
<evidence type="ECO:0000256" key="5">
    <source>
        <dbReference type="SAM" id="MobiDB-lite"/>
    </source>
</evidence>
<feature type="domain" description="Exocyst complex subunit Exo70 C-terminal" evidence="6">
    <location>
        <begin position="129"/>
        <end position="401"/>
    </location>
</feature>
<protein>
    <recommendedName>
        <fullName evidence="4">Exocyst complex protein EXO70</fullName>
    </recommendedName>
</protein>
<comment type="subcellular location">
    <subcellularLocation>
        <location evidence="4">Bud</location>
    </subcellularLocation>
    <subcellularLocation>
        <location evidence="4">Bud neck</location>
    </subcellularLocation>
</comment>
<proteinExistence type="inferred from homology"/>
<dbReference type="InterPro" id="IPR016159">
    <property type="entry name" value="Cullin_repeat-like_dom_sf"/>
</dbReference>
<dbReference type="InterPro" id="IPR046364">
    <property type="entry name" value="Exo70_C"/>
</dbReference>